<evidence type="ECO:0000256" key="1">
    <source>
        <dbReference type="SAM" id="MobiDB-lite"/>
    </source>
</evidence>
<dbReference type="EMBL" id="JARKIE010000012">
    <property type="protein sequence ID" value="KAJ7703588.1"/>
    <property type="molecule type" value="Genomic_DNA"/>
</dbReference>
<comment type="caution">
    <text evidence="2">The sequence shown here is derived from an EMBL/GenBank/DDBJ whole genome shotgun (WGS) entry which is preliminary data.</text>
</comment>
<feature type="compositionally biased region" description="Basic and acidic residues" evidence="1">
    <location>
        <begin position="110"/>
        <end position="125"/>
    </location>
</feature>
<evidence type="ECO:0000313" key="3">
    <source>
        <dbReference type="Proteomes" id="UP001221757"/>
    </source>
</evidence>
<organism evidence="2 3">
    <name type="scientific">Mycena rosella</name>
    <name type="common">Pink bonnet</name>
    <name type="synonym">Agaricus rosellus</name>
    <dbReference type="NCBI Taxonomy" id="1033263"/>
    <lineage>
        <taxon>Eukaryota</taxon>
        <taxon>Fungi</taxon>
        <taxon>Dikarya</taxon>
        <taxon>Basidiomycota</taxon>
        <taxon>Agaricomycotina</taxon>
        <taxon>Agaricomycetes</taxon>
        <taxon>Agaricomycetidae</taxon>
        <taxon>Agaricales</taxon>
        <taxon>Marasmiineae</taxon>
        <taxon>Mycenaceae</taxon>
        <taxon>Mycena</taxon>
    </lineage>
</organism>
<gene>
    <name evidence="2" type="ORF">B0H17DRAFT_1127210</name>
</gene>
<protein>
    <submittedName>
        <fullName evidence="2">Uncharacterized protein</fullName>
    </submittedName>
</protein>
<reference evidence="2" key="1">
    <citation type="submission" date="2023-03" db="EMBL/GenBank/DDBJ databases">
        <title>Massive genome expansion in bonnet fungi (Mycena s.s.) driven by repeated elements and novel gene families across ecological guilds.</title>
        <authorList>
            <consortium name="Lawrence Berkeley National Laboratory"/>
            <person name="Harder C.B."/>
            <person name="Miyauchi S."/>
            <person name="Viragh M."/>
            <person name="Kuo A."/>
            <person name="Thoen E."/>
            <person name="Andreopoulos B."/>
            <person name="Lu D."/>
            <person name="Skrede I."/>
            <person name="Drula E."/>
            <person name="Henrissat B."/>
            <person name="Morin E."/>
            <person name="Kohler A."/>
            <person name="Barry K."/>
            <person name="LaButti K."/>
            <person name="Morin E."/>
            <person name="Salamov A."/>
            <person name="Lipzen A."/>
            <person name="Mereny Z."/>
            <person name="Hegedus B."/>
            <person name="Baldrian P."/>
            <person name="Stursova M."/>
            <person name="Weitz H."/>
            <person name="Taylor A."/>
            <person name="Grigoriev I.V."/>
            <person name="Nagy L.G."/>
            <person name="Martin F."/>
            <person name="Kauserud H."/>
        </authorList>
    </citation>
    <scope>NUCLEOTIDE SEQUENCE</scope>
    <source>
        <strain evidence="2">CBHHK067</strain>
    </source>
</reference>
<sequence length="288" mass="31308">MKYQIHLTFIPTLGYLRAECDGVSMALTADPLAPLACAGALLARWLRPGNGRNAPQLCAALGPNAQAESAGAAAHGCAVAAAGCYVERAGQWSRCPSCMRRCAHPACAAPRREPHADSEGTRREPATSSAHAGQWPRCPNGTRGCARYACTAPGPEPRIEGEGTSRSRRHRSGRRFRMCTMPATCEWLSLRRTGIANAGCRLDLSRRPAAAGEECARTAVRTKTVAPGNAATMIFWRGRRKKIQNIQIRQYNPPPTDSGWSVPFRQTSSIVNSNIRPNSQTFRWITRI</sequence>
<accession>A0AAD7DZV1</accession>
<dbReference type="AlphaFoldDB" id="A0AAD7DZV1"/>
<name>A0AAD7DZV1_MYCRO</name>
<dbReference type="Proteomes" id="UP001221757">
    <property type="component" value="Unassembled WGS sequence"/>
</dbReference>
<proteinExistence type="predicted"/>
<evidence type="ECO:0000313" key="2">
    <source>
        <dbReference type="EMBL" id="KAJ7703588.1"/>
    </source>
</evidence>
<feature type="region of interest" description="Disordered" evidence="1">
    <location>
        <begin position="110"/>
        <end position="135"/>
    </location>
</feature>
<keyword evidence="3" id="KW-1185">Reference proteome</keyword>